<organism evidence="1 2">
    <name type="scientific">Mycetohabitans rhizoxinica</name>
    <dbReference type="NCBI Taxonomy" id="412963"/>
    <lineage>
        <taxon>Bacteria</taxon>
        <taxon>Pseudomonadati</taxon>
        <taxon>Pseudomonadota</taxon>
        <taxon>Betaproteobacteria</taxon>
        <taxon>Burkholderiales</taxon>
        <taxon>Burkholderiaceae</taxon>
        <taxon>Mycetohabitans</taxon>
    </lineage>
</organism>
<protein>
    <submittedName>
        <fullName evidence="1">Uncharacterized protein</fullName>
    </submittedName>
</protein>
<gene>
    <name evidence="1" type="ORF">IHE29_10905</name>
</gene>
<dbReference type="Gene3D" id="3.10.450.40">
    <property type="match status" value="1"/>
</dbReference>
<dbReference type="EMBL" id="CP062176">
    <property type="protein sequence ID" value="WXK39743.1"/>
    <property type="molecule type" value="Genomic_DNA"/>
</dbReference>
<accession>A0ABZ2PX80</accession>
<name>A0ABZ2PX80_9BURK</name>
<dbReference type="Proteomes" id="UP001493153">
    <property type="component" value="Chromosome"/>
</dbReference>
<sequence length="116" mass="12822">MKSLATNQRNDLFINADGSLALARDIEAVKQDCQHAMQAQLGEMVFALDRGMPTRDLVWHDTNLVQFEAYARQTLRAVGGVVDVTAFEVAIVDNALRYSVTIQTVFGPADLTNDHD</sequence>
<dbReference type="RefSeq" id="WP_237070051.1">
    <property type="nucleotide sequence ID" value="NZ_CP062176.1"/>
</dbReference>
<keyword evidence="2" id="KW-1185">Reference proteome</keyword>
<evidence type="ECO:0000313" key="1">
    <source>
        <dbReference type="EMBL" id="WXK39743.1"/>
    </source>
</evidence>
<proteinExistence type="predicted"/>
<evidence type="ECO:0000313" key="2">
    <source>
        <dbReference type="Proteomes" id="UP001493153"/>
    </source>
</evidence>
<dbReference type="InterPro" id="IPR020288">
    <property type="entry name" value="Sheath_initiator"/>
</dbReference>
<dbReference type="Pfam" id="PF10934">
    <property type="entry name" value="Sheath_initiator"/>
    <property type="match status" value="1"/>
</dbReference>
<dbReference type="SUPFAM" id="SSF160719">
    <property type="entry name" value="gpW/gp25-like"/>
    <property type="match status" value="1"/>
</dbReference>
<reference evidence="1 2" key="1">
    <citation type="submission" date="2020-09" db="EMBL/GenBank/DDBJ databases">
        <title>Genome sequences of Mycetohabitans spp.</title>
        <authorList>
            <person name="Carter M.E."/>
            <person name="Carpenter S.C.D."/>
            <person name="Bogdanove A.J."/>
        </authorList>
    </citation>
    <scope>NUCLEOTIDE SEQUENCE [LARGE SCALE GENOMIC DNA]</scope>
    <source>
        <strain evidence="1 2">B12</strain>
    </source>
</reference>